<reference evidence="3" key="1">
    <citation type="submission" date="2016-05" db="EMBL/GenBank/DDBJ databases">
        <title>Comparative genomics of biotechnologically important yeasts.</title>
        <authorList>
            <consortium name="DOE Joint Genome Institute"/>
            <person name="Riley R."/>
            <person name="Haridas S."/>
            <person name="Wolfe K.H."/>
            <person name="Lopes M.R."/>
            <person name="Hittinger C.T."/>
            <person name="Goker M."/>
            <person name="Salamov A."/>
            <person name="Wisecaver J."/>
            <person name="Long T.M."/>
            <person name="Aerts A.L."/>
            <person name="Barry K."/>
            <person name="Choi C."/>
            <person name="Clum A."/>
            <person name="Coughlan A.Y."/>
            <person name="Deshpande S."/>
            <person name="Douglass A.P."/>
            <person name="Hanson S.J."/>
            <person name="Klenk H.-P."/>
            <person name="Labutti K."/>
            <person name="Lapidus A."/>
            <person name="Lindquist E."/>
            <person name="Lipzen A."/>
            <person name="Meier-Kolthoff J.P."/>
            <person name="Ohm R.A."/>
            <person name="Otillar R.P."/>
            <person name="Pangilinan J."/>
            <person name="Peng Y."/>
            <person name="Rokas A."/>
            <person name="Rosa C.A."/>
            <person name="Scheuner C."/>
            <person name="Sibirny A.A."/>
            <person name="Slot J.C."/>
            <person name="Stielow J.B."/>
            <person name="Sun H."/>
            <person name="Kurtzman C.P."/>
            <person name="Blackwell M."/>
            <person name="Grigoriev I.V."/>
            <person name="Jeffries T.W."/>
        </authorList>
    </citation>
    <scope>NUCLEOTIDE SEQUENCE [LARGE SCALE GENOMIC DNA]</scope>
    <source>
        <strain evidence="3">NRRL Y-1933</strain>
    </source>
</reference>
<dbReference type="Gene3D" id="3.90.550.10">
    <property type="entry name" value="Spore Coat Polysaccharide Biosynthesis Protein SpsA, Chain A"/>
    <property type="match status" value="1"/>
</dbReference>
<dbReference type="AlphaFoldDB" id="A0A1E4RG74"/>
<dbReference type="GO" id="GO:0016740">
    <property type="term" value="F:transferase activity"/>
    <property type="evidence" value="ECO:0007669"/>
    <property type="project" value="UniProtKB-KW"/>
</dbReference>
<dbReference type="PANTHER" id="PTHR11183">
    <property type="entry name" value="GLYCOGENIN SUBFAMILY MEMBER"/>
    <property type="match status" value="1"/>
</dbReference>
<evidence type="ECO:0000313" key="3">
    <source>
        <dbReference type="Proteomes" id="UP000095085"/>
    </source>
</evidence>
<organism evidence="2 3">
    <name type="scientific">Hyphopichia burtonii NRRL Y-1933</name>
    <dbReference type="NCBI Taxonomy" id="984485"/>
    <lineage>
        <taxon>Eukaryota</taxon>
        <taxon>Fungi</taxon>
        <taxon>Dikarya</taxon>
        <taxon>Ascomycota</taxon>
        <taxon>Saccharomycotina</taxon>
        <taxon>Pichiomycetes</taxon>
        <taxon>Debaryomycetaceae</taxon>
        <taxon>Hyphopichia</taxon>
    </lineage>
</organism>
<protein>
    <submittedName>
        <fullName evidence="2">Nucleotide-diphospho-sugar transferase</fullName>
    </submittedName>
</protein>
<proteinExistence type="predicted"/>
<dbReference type="InterPro" id="IPR029044">
    <property type="entry name" value="Nucleotide-diphossugar_trans"/>
</dbReference>
<feature type="signal peptide" evidence="1">
    <location>
        <begin position="1"/>
        <end position="24"/>
    </location>
</feature>
<gene>
    <name evidence="2" type="ORF">HYPBUDRAFT_150000</name>
</gene>
<name>A0A1E4RG74_9ASCO</name>
<sequence>MKYWEIKLVVVLIVYFCITQLGEGGKPPKLYIEPSRENCRYNETAYVQYATNKEYLNLAMMNFINLRESNTQVANLVVLFNKELNIGKFKPNAEKYNITMNGVDLLQRTKLNQPEWDDSFTKLYIFNLTQYSEIVYFDSDSLLINATTNKHELVYHPTNLDELFGLQVDIAMPRAYWIQPSSQDLYQAKLDNRANFFASHVIYARPNPRIFNEIMRYVNNPWLWSWNHRNRLFRPDDYDMEIINRYLDDQWKLNGLKIGLLNHSVYGVLSGEFKQLDHSRYFSSSPSSTRWNSGEILQKIKLIHFSNAPIPKPWLLHPDEMGPWISCNPASGSLVLVDCDLLHHWTWIHRAFFSLQQKHWIK</sequence>
<keyword evidence="1" id="KW-0732">Signal</keyword>
<dbReference type="OrthoDB" id="2014201at2759"/>
<keyword evidence="2" id="KW-0808">Transferase</keyword>
<dbReference type="RefSeq" id="XP_020075315.1">
    <property type="nucleotide sequence ID" value="XM_020220243.1"/>
</dbReference>
<accession>A0A1E4RG74</accession>
<dbReference type="STRING" id="984485.A0A1E4RG74"/>
<dbReference type="Proteomes" id="UP000095085">
    <property type="component" value="Unassembled WGS sequence"/>
</dbReference>
<evidence type="ECO:0000313" key="2">
    <source>
        <dbReference type="EMBL" id="ODV66248.1"/>
    </source>
</evidence>
<dbReference type="InterPro" id="IPR050587">
    <property type="entry name" value="GNT1/Glycosyltrans_8"/>
</dbReference>
<dbReference type="SUPFAM" id="SSF53448">
    <property type="entry name" value="Nucleotide-diphospho-sugar transferases"/>
    <property type="match status" value="1"/>
</dbReference>
<keyword evidence="3" id="KW-1185">Reference proteome</keyword>
<dbReference type="GeneID" id="30994793"/>
<dbReference type="EMBL" id="KV454543">
    <property type="protein sequence ID" value="ODV66248.1"/>
    <property type="molecule type" value="Genomic_DNA"/>
</dbReference>
<evidence type="ECO:0000256" key="1">
    <source>
        <dbReference type="SAM" id="SignalP"/>
    </source>
</evidence>
<feature type="chain" id="PRO_5009162260" evidence="1">
    <location>
        <begin position="25"/>
        <end position="362"/>
    </location>
</feature>